<dbReference type="Gene3D" id="1.10.357.10">
    <property type="entry name" value="Tetracycline Repressor, domain 2"/>
    <property type="match status" value="1"/>
</dbReference>
<dbReference type="SUPFAM" id="SSF46689">
    <property type="entry name" value="Homeodomain-like"/>
    <property type="match status" value="1"/>
</dbReference>
<dbReference type="InterPro" id="IPR009057">
    <property type="entry name" value="Homeodomain-like_sf"/>
</dbReference>
<proteinExistence type="predicted"/>
<dbReference type="Pfam" id="PF00440">
    <property type="entry name" value="TetR_N"/>
    <property type="match status" value="1"/>
</dbReference>
<dbReference type="RefSeq" id="WP_265419386.1">
    <property type="nucleotide sequence ID" value="NZ_CP093443.1"/>
</dbReference>
<accession>A0ABY5SR90</accession>
<keyword evidence="1 2" id="KW-0238">DNA-binding</keyword>
<feature type="DNA-binding region" description="H-T-H motif" evidence="2">
    <location>
        <begin position="47"/>
        <end position="66"/>
    </location>
</feature>
<evidence type="ECO:0000256" key="1">
    <source>
        <dbReference type="ARBA" id="ARBA00023125"/>
    </source>
</evidence>
<gene>
    <name evidence="4" type="ORF">L1F31_03940</name>
</gene>
<name>A0ABY5SR90_9MICO</name>
<protein>
    <submittedName>
        <fullName evidence="4">TetR/AcrR family transcriptional regulator</fullName>
    </submittedName>
</protein>
<dbReference type="PROSITE" id="PS50977">
    <property type="entry name" value="HTH_TETR_2"/>
    <property type="match status" value="1"/>
</dbReference>
<dbReference type="InterPro" id="IPR001647">
    <property type="entry name" value="HTH_TetR"/>
</dbReference>
<dbReference type="InterPro" id="IPR050109">
    <property type="entry name" value="HTH-type_TetR-like_transc_reg"/>
</dbReference>
<dbReference type="Proteomes" id="UP001064879">
    <property type="component" value="Chromosome"/>
</dbReference>
<dbReference type="PANTHER" id="PTHR30055:SF226">
    <property type="entry name" value="HTH-TYPE TRANSCRIPTIONAL REGULATOR PKSA"/>
    <property type="match status" value="1"/>
</dbReference>
<evidence type="ECO:0000313" key="5">
    <source>
        <dbReference type="Proteomes" id="UP001064879"/>
    </source>
</evidence>
<feature type="domain" description="HTH tetR-type" evidence="3">
    <location>
        <begin position="24"/>
        <end position="84"/>
    </location>
</feature>
<evidence type="ECO:0000313" key="4">
    <source>
        <dbReference type="EMBL" id="UVI36820.1"/>
    </source>
</evidence>
<reference evidence="4" key="1">
    <citation type="submission" date="2022-03" db="EMBL/GenBank/DDBJ databases">
        <title>Brevibacterium spongiae sp. nov., isolated from marine sponge.</title>
        <authorList>
            <person name="Li Z."/>
            <person name="Zhang M."/>
        </authorList>
    </citation>
    <scope>NUCLEOTIDE SEQUENCE</scope>
    <source>
        <strain evidence="4">WHS-Z9</strain>
    </source>
</reference>
<dbReference type="PANTHER" id="PTHR30055">
    <property type="entry name" value="HTH-TYPE TRANSCRIPTIONAL REGULATOR RUTR"/>
    <property type="match status" value="1"/>
</dbReference>
<keyword evidence="5" id="KW-1185">Reference proteome</keyword>
<sequence length="249" mass="27450">MDSPPAQPTPPRRWHGTLRAERDSARRERLLEAALNLYGTIGFRKTSVQALCQESGVSSRSFYELFPTQESLLEELYIELNNEIITALDTLQLASTDTLFASTYRVVDTALAPMLDDERKARVLEVEVVGISESLENRRHLTMRLLAAAISAAVVEFDQAYRVIDETTPTTAEEVPTTVGPTITEEGPGFGLTSLVLVGGITEVLVQRIHTPPGQRTARGDFLTEIAEVVLRAHGIAERQFHSLPLQGP</sequence>
<organism evidence="4 5">
    <name type="scientific">Brevibacterium spongiae</name>
    <dbReference type="NCBI Taxonomy" id="2909672"/>
    <lineage>
        <taxon>Bacteria</taxon>
        <taxon>Bacillati</taxon>
        <taxon>Actinomycetota</taxon>
        <taxon>Actinomycetes</taxon>
        <taxon>Micrococcales</taxon>
        <taxon>Brevibacteriaceae</taxon>
        <taxon>Brevibacterium</taxon>
    </lineage>
</organism>
<evidence type="ECO:0000256" key="2">
    <source>
        <dbReference type="PROSITE-ProRule" id="PRU00335"/>
    </source>
</evidence>
<dbReference type="EMBL" id="CP093443">
    <property type="protein sequence ID" value="UVI36820.1"/>
    <property type="molecule type" value="Genomic_DNA"/>
</dbReference>
<evidence type="ECO:0000259" key="3">
    <source>
        <dbReference type="PROSITE" id="PS50977"/>
    </source>
</evidence>